<sequence>MTLPIEAKVREIIDAVKQNGDQALLTFTQKFDGLDVKDIKVGPETLKKAYENAPRNLIDALFHAKANIEAFHKLQLGQESLTWKTDEKTIRLETVPLDRVAIYAPGGRAAYPSSVLMNAIPAQIAGVKEIVLLTPPTQSPETNPVYMAAWLLGITEVYSVGGAQAVAAAAYGTETIRPVDLISGPGNAYVTEAKRQVFGDVAIDMLAGPTELTIIADDSANPSFIAADLLAQAEHDPEAKLTLVDLGMDLDTLKDTLQLYLKENPTTPANRSIQCLEIKNARTVQDATELVNKIAPEQNCNSS</sequence>
<dbReference type="NCBIfam" id="TIGR00069">
    <property type="entry name" value="hisD"/>
    <property type="match status" value="1"/>
</dbReference>
<keyword evidence="5" id="KW-0479">Metal-binding</keyword>
<keyword evidence="6" id="KW-0862">Zinc</keyword>
<dbReference type="Gene3D" id="3.40.50.1980">
    <property type="entry name" value="Nitrogenase molybdenum iron protein domain"/>
    <property type="match status" value="2"/>
</dbReference>
<comment type="catalytic activity">
    <reaction evidence="8">
        <text>L-histidinol + 2 NAD(+) + H2O = L-histidine + 2 NADH + 3 H(+)</text>
        <dbReference type="Rhea" id="RHEA:20641"/>
        <dbReference type="ChEBI" id="CHEBI:15377"/>
        <dbReference type="ChEBI" id="CHEBI:15378"/>
        <dbReference type="ChEBI" id="CHEBI:57540"/>
        <dbReference type="ChEBI" id="CHEBI:57595"/>
        <dbReference type="ChEBI" id="CHEBI:57699"/>
        <dbReference type="ChEBI" id="CHEBI:57945"/>
        <dbReference type="EC" id="1.1.1.23"/>
    </reaction>
</comment>
<organism evidence="10 11">
    <name type="scientific">Fusibacter tunisiensis</name>
    <dbReference type="NCBI Taxonomy" id="1008308"/>
    <lineage>
        <taxon>Bacteria</taxon>
        <taxon>Bacillati</taxon>
        <taxon>Bacillota</taxon>
        <taxon>Clostridia</taxon>
        <taxon>Eubacteriales</taxon>
        <taxon>Eubacteriales Family XII. Incertae Sedis</taxon>
        <taxon>Fusibacter</taxon>
    </lineage>
</organism>
<gene>
    <name evidence="10" type="ORF">JOC49_000912</name>
</gene>
<protein>
    <recommendedName>
        <fullName evidence="4">histidinol dehydrogenase</fullName>
        <ecNumber evidence="4">1.1.1.23</ecNumber>
    </recommendedName>
</protein>
<dbReference type="CDD" id="cd06572">
    <property type="entry name" value="Histidinol_dh"/>
    <property type="match status" value="1"/>
</dbReference>
<dbReference type="RefSeq" id="WP_204662863.1">
    <property type="nucleotide sequence ID" value="NZ_JAFBDT010000005.1"/>
</dbReference>
<evidence type="ECO:0000256" key="5">
    <source>
        <dbReference type="ARBA" id="ARBA00022723"/>
    </source>
</evidence>
<dbReference type="PRINTS" id="PR00083">
    <property type="entry name" value="HOLDHDRGNASE"/>
</dbReference>
<evidence type="ECO:0000256" key="4">
    <source>
        <dbReference type="ARBA" id="ARBA00012965"/>
    </source>
</evidence>
<dbReference type="Pfam" id="PF00815">
    <property type="entry name" value="Histidinol_dh"/>
    <property type="match status" value="1"/>
</dbReference>
<keyword evidence="11" id="KW-1185">Reference proteome</keyword>
<dbReference type="PANTHER" id="PTHR21256:SF2">
    <property type="entry name" value="HISTIDINE BIOSYNTHESIS TRIFUNCTIONAL PROTEIN"/>
    <property type="match status" value="1"/>
</dbReference>
<dbReference type="EMBL" id="JAFBDT010000005">
    <property type="protein sequence ID" value="MBM7561392.1"/>
    <property type="molecule type" value="Genomic_DNA"/>
</dbReference>
<evidence type="ECO:0000256" key="9">
    <source>
        <dbReference type="RuleBase" id="RU004175"/>
    </source>
</evidence>
<accession>A0ABS2MQ00</accession>
<dbReference type="InterPro" id="IPR012131">
    <property type="entry name" value="Hstdl_DH"/>
</dbReference>
<dbReference type="Gene3D" id="1.20.5.1300">
    <property type="match status" value="1"/>
</dbReference>
<evidence type="ECO:0000256" key="1">
    <source>
        <dbReference type="ARBA" id="ARBA00001947"/>
    </source>
</evidence>
<dbReference type="SUPFAM" id="SSF53720">
    <property type="entry name" value="ALDH-like"/>
    <property type="match status" value="1"/>
</dbReference>
<evidence type="ECO:0000313" key="11">
    <source>
        <dbReference type="Proteomes" id="UP000767854"/>
    </source>
</evidence>
<evidence type="ECO:0000256" key="7">
    <source>
        <dbReference type="ARBA" id="ARBA00023002"/>
    </source>
</evidence>
<dbReference type="PANTHER" id="PTHR21256">
    <property type="entry name" value="HISTIDINOL DEHYDROGENASE HDH"/>
    <property type="match status" value="1"/>
</dbReference>
<dbReference type="PROSITE" id="PS00611">
    <property type="entry name" value="HISOL_DEHYDROGENASE"/>
    <property type="match status" value="1"/>
</dbReference>
<proteinExistence type="inferred from homology"/>
<dbReference type="InterPro" id="IPR016161">
    <property type="entry name" value="Ald_DH/histidinol_DH"/>
</dbReference>
<evidence type="ECO:0000256" key="8">
    <source>
        <dbReference type="ARBA" id="ARBA00049489"/>
    </source>
</evidence>
<comment type="cofactor">
    <cofactor evidence="1">
        <name>Zn(2+)</name>
        <dbReference type="ChEBI" id="CHEBI:29105"/>
    </cofactor>
</comment>
<comment type="similarity">
    <text evidence="3 9">Belongs to the histidinol dehydrogenase family.</text>
</comment>
<evidence type="ECO:0000256" key="2">
    <source>
        <dbReference type="ARBA" id="ARBA00003850"/>
    </source>
</evidence>
<dbReference type="InterPro" id="IPR001692">
    <property type="entry name" value="Histidinol_DH_CS"/>
</dbReference>
<comment type="caution">
    <text evidence="10">The sequence shown here is derived from an EMBL/GenBank/DDBJ whole genome shotgun (WGS) entry which is preliminary data.</text>
</comment>
<reference evidence="10 11" key="1">
    <citation type="submission" date="2021-01" db="EMBL/GenBank/DDBJ databases">
        <title>Genomic Encyclopedia of Type Strains, Phase IV (KMG-IV): sequencing the most valuable type-strain genomes for metagenomic binning, comparative biology and taxonomic classification.</title>
        <authorList>
            <person name="Goeker M."/>
        </authorList>
    </citation>
    <scope>NUCLEOTIDE SEQUENCE [LARGE SCALE GENOMIC DNA]</scope>
    <source>
        <strain evidence="10 11">DSM 24436</strain>
    </source>
</reference>
<dbReference type="Proteomes" id="UP000767854">
    <property type="component" value="Unassembled WGS sequence"/>
</dbReference>
<name>A0ABS2MQ00_9FIRM</name>
<evidence type="ECO:0000256" key="6">
    <source>
        <dbReference type="ARBA" id="ARBA00022833"/>
    </source>
</evidence>
<evidence type="ECO:0000313" key="10">
    <source>
        <dbReference type="EMBL" id="MBM7561392.1"/>
    </source>
</evidence>
<dbReference type="GO" id="GO:0004399">
    <property type="term" value="F:histidinol dehydrogenase activity"/>
    <property type="evidence" value="ECO:0007669"/>
    <property type="project" value="UniProtKB-EC"/>
</dbReference>
<evidence type="ECO:0000256" key="3">
    <source>
        <dbReference type="ARBA" id="ARBA00010178"/>
    </source>
</evidence>
<dbReference type="EC" id="1.1.1.23" evidence="4"/>
<comment type="function">
    <text evidence="2">Catalyzes the sequential NAD-dependent oxidations of L-histidinol to L-histidinaldehyde and then to L-histidine.</text>
</comment>
<keyword evidence="7 10" id="KW-0560">Oxidoreductase</keyword>